<dbReference type="InterPro" id="IPR008271">
    <property type="entry name" value="Ser/Thr_kinase_AS"/>
</dbReference>
<keyword evidence="6" id="KW-0067">ATP-binding</keyword>
<feature type="compositionally biased region" description="Low complexity" evidence="10">
    <location>
        <begin position="607"/>
        <end position="628"/>
    </location>
</feature>
<keyword evidence="11" id="KW-0812">Transmembrane</keyword>
<evidence type="ECO:0000259" key="12">
    <source>
        <dbReference type="PROSITE" id="PS50011"/>
    </source>
</evidence>
<name>A0A2S4UZI4_9BASI</name>
<evidence type="ECO:0000256" key="3">
    <source>
        <dbReference type="ARBA" id="ARBA00022679"/>
    </source>
</evidence>
<evidence type="ECO:0000256" key="9">
    <source>
        <dbReference type="ARBA" id="ARBA00048679"/>
    </source>
</evidence>
<dbReference type="InterPro" id="IPR050339">
    <property type="entry name" value="CC_SR_Kinase"/>
</dbReference>
<evidence type="ECO:0000313" key="13">
    <source>
        <dbReference type="EMBL" id="POW02676.1"/>
    </source>
</evidence>
<feature type="domain" description="Protein kinase" evidence="12">
    <location>
        <begin position="188"/>
        <end position="542"/>
    </location>
</feature>
<dbReference type="GO" id="GO:0004674">
    <property type="term" value="F:protein serine/threonine kinase activity"/>
    <property type="evidence" value="ECO:0007669"/>
    <property type="project" value="UniProtKB-KW"/>
</dbReference>
<dbReference type="Pfam" id="PF00069">
    <property type="entry name" value="Pkinase"/>
    <property type="match status" value="2"/>
</dbReference>
<dbReference type="PROSITE" id="PS50011">
    <property type="entry name" value="PROTEIN_KINASE_DOM"/>
    <property type="match status" value="1"/>
</dbReference>
<comment type="similarity">
    <text evidence="7">Belongs to the protein kinase superfamily. Ser/Thr protein kinase family. GCN2 subfamily.</text>
</comment>
<protein>
    <recommendedName>
        <fullName evidence="1">non-specific serine/threonine protein kinase</fullName>
        <ecNumber evidence="1">2.7.11.1</ecNumber>
    </recommendedName>
</protein>
<feature type="transmembrane region" description="Helical" evidence="11">
    <location>
        <begin position="694"/>
        <end position="719"/>
    </location>
</feature>
<comment type="caution">
    <text evidence="13">The sequence shown here is derived from an EMBL/GenBank/DDBJ whole genome shotgun (WGS) entry which is preliminary data.</text>
</comment>
<dbReference type="PANTHER" id="PTHR11042:SF138">
    <property type="entry name" value="SERINE_THREONINE-PROTEIN KINASE IKS1-RELATED"/>
    <property type="match status" value="1"/>
</dbReference>
<dbReference type="GO" id="GO:0005524">
    <property type="term" value="F:ATP binding"/>
    <property type="evidence" value="ECO:0007669"/>
    <property type="project" value="UniProtKB-KW"/>
</dbReference>
<dbReference type="GO" id="GO:0005634">
    <property type="term" value="C:nucleus"/>
    <property type="evidence" value="ECO:0007669"/>
    <property type="project" value="TreeGrafter"/>
</dbReference>
<keyword evidence="4" id="KW-0547">Nucleotide-binding</keyword>
<dbReference type="VEuPathDB" id="FungiDB:PSHT_16336"/>
<evidence type="ECO:0000256" key="5">
    <source>
        <dbReference type="ARBA" id="ARBA00022777"/>
    </source>
</evidence>
<sequence>MYQLFSNLHDSLRASFPSFKLYVQKLTVCFSAPLRASPHLQHQRPAFAPRLRFLVSSKTDGQQRMAGRTTAVNGESGSLPLKLKQTISPSRTIIFRNFNQSSLNILPIQATSNSTAKNKHTQHEHTVTQDSYFELLSQSQCNTPRTSPPITPLKRSCNSSIDSIDFNVSDQQPLSQDKRIDGYYQRFFKEVMKLGRGQKGSVFLCTHTLDGNPLGDYAIKKIAVGQSSQELIQVLNEVKFLESLRHNNITQYHHAWIEESQLSRFGPKVPVLYILMNFANGGTLDDYISLRKGIKSTGTSSPNDHQTTQDDAIERNRMKDRFRKQQSNLHSRLSTWNYPSVSQDKKGTDDRAVHLFSFDEILNIFEDTCRGLGFLHSQGILHHDLKTENVLLHWASEDAMIPTAMISDFGSSISQSENWSRERTGRTGTLDWVPPESLKKDPKTGKLNEVTQKGDLWQLGLVLHSLCFFRLPYAHSEDIDLLKDEITRYPGFLIYESAGESERKMNRSDLPRSMIKLLSELLCLEARSRPSCERVLRSLEKIRDSIPHESPVHHPHQKGSTTVLQPRVRFPGSPSSNVVVSSSTLQTPIYQEEEEEGDTSKELTMVTRSTSSSSSTSTTTTSPRSGRTALLSPFITPDEHLNQLYDPRPRLLKPIHFPQSSLKSSHHSYFFRIFVHRFAPSAYPRIIKLLERPYFAPFFAMVICIKVLIVVLKIIVFIGSDYHPFKHHQSSFLLLLIRGVILLVSGLGFNFSSSTTCHILYLPSILAATKTHPKQLS</sequence>
<evidence type="ECO:0000256" key="1">
    <source>
        <dbReference type="ARBA" id="ARBA00012513"/>
    </source>
</evidence>
<proteinExistence type="inferred from homology"/>
<reference evidence="13" key="1">
    <citation type="submission" date="2017-12" db="EMBL/GenBank/DDBJ databases">
        <title>Gene loss provides genomic basis for host adaptation in cereal stripe rust fungi.</title>
        <authorList>
            <person name="Xia C."/>
        </authorList>
    </citation>
    <scope>NUCLEOTIDE SEQUENCE [LARGE SCALE GENOMIC DNA]</scope>
    <source>
        <strain evidence="13">93-210</strain>
    </source>
</reference>
<comment type="catalytic activity">
    <reaction evidence="9">
        <text>L-seryl-[protein] + ATP = O-phospho-L-seryl-[protein] + ADP + H(+)</text>
        <dbReference type="Rhea" id="RHEA:17989"/>
        <dbReference type="Rhea" id="RHEA-COMP:9863"/>
        <dbReference type="Rhea" id="RHEA-COMP:11604"/>
        <dbReference type="ChEBI" id="CHEBI:15378"/>
        <dbReference type="ChEBI" id="CHEBI:29999"/>
        <dbReference type="ChEBI" id="CHEBI:30616"/>
        <dbReference type="ChEBI" id="CHEBI:83421"/>
        <dbReference type="ChEBI" id="CHEBI:456216"/>
        <dbReference type="EC" id="2.7.11.1"/>
    </reaction>
</comment>
<dbReference type="PROSITE" id="PS00108">
    <property type="entry name" value="PROTEIN_KINASE_ST"/>
    <property type="match status" value="1"/>
</dbReference>
<evidence type="ECO:0000256" key="10">
    <source>
        <dbReference type="SAM" id="MobiDB-lite"/>
    </source>
</evidence>
<evidence type="ECO:0000256" key="7">
    <source>
        <dbReference type="ARBA" id="ARBA00037982"/>
    </source>
</evidence>
<dbReference type="InterPro" id="IPR011009">
    <property type="entry name" value="Kinase-like_dom_sf"/>
</dbReference>
<keyword evidence="2" id="KW-0723">Serine/threonine-protein kinase</keyword>
<comment type="catalytic activity">
    <reaction evidence="8">
        <text>L-threonyl-[protein] + ATP = O-phospho-L-threonyl-[protein] + ADP + H(+)</text>
        <dbReference type="Rhea" id="RHEA:46608"/>
        <dbReference type="Rhea" id="RHEA-COMP:11060"/>
        <dbReference type="Rhea" id="RHEA-COMP:11605"/>
        <dbReference type="ChEBI" id="CHEBI:15378"/>
        <dbReference type="ChEBI" id="CHEBI:30013"/>
        <dbReference type="ChEBI" id="CHEBI:30616"/>
        <dbReference type="ChEBI" id="CHEBI:61977"/>
        <dbReference type="ChEBI" id="CHEBI:456216"/>
        <dbReference type="EC" id="2.7.11.1"/>
    </reaction>
</comment>
<dbReference type="Proteomes" id="UP000239156">
    <property type="component" value="Unassembled WGS sequence"/>
</dbReference>
<dbReference type="SMART" id="SM00220">
    <property type="entry name" value="S_TKc"/>
    <property type="match status" value="1"/>
</dbReference>
<dbReference type="VEuPathDB" id="FungiDB:PSTT_11570"/>
<evidence type="ECO:0000256" key="4">
    <source>
        <dbReference type="ARBA" id="ARBA00022741"/>
    </source>
</evidence>
<dbReference type="Gene3D" id="1.10.510.10">
    <property type="entry name" value="Transferase(Phosphotransferase) domain 1"/>
    <property type="match status" value="1"/>
</dbReference>
<dbReference type="FunFam" id="3.30.200.20:FF:000306">
    <property type="entry name" value="IKS protein kinase"/>
    <property type="match status" value="1"/>
</dbReference>
<feature type="region of interest" description="Disordered" evidence="10">
    <location>
        <begin position="572"/>
        <end position="629"/>
    </location>
</feature>
<feature type="transmembrane region" description="Helical" evidence="11">
    <location>
        <begin position="731"/>
        <end position="751"/>
    </location>
</feature>
<evidence type="ECO:0000256" key="6">
    <source>
        <dbReference type="ARBA" id="ARBA00022840"/>
    </source>
</evidence>
<keyword evidence="11" id="KW-0472">Membrane</keyword>
<keyword evidence="14" id="KW-1185">Reference proteome</keyword>
<keyword evidence="3" id="KW-0808">Transferase</keyword>
<dbReference type="AlphaFoldDB" id="A0A2S4UZI4"/>
<evidence type="ECO:0000256" key="11">
    <source>
        <dbReference type="SAM" id="Phobius"/>
    </source>
</evidence>
<accession>A0A2S4UZI4</accession>
<organism evidence="13 14">
    <name type="scientific">Puccinia striiformis</name>
    <dbReference type="NCBI Taxonomy" id="27350"/>
    <lineage>
        <taxon>Eukaryota</taxon>
        <taxon>Fungi</taxon>
        <taxon>Dikarya</taxon>
        <taxon>Basidiomycota</taxon>
        <taxon>Pucciniomycotina</taxon>
        <taxon>Pucciniomycetes</taxon>
        <taxon>Pucciniales</taxon>
        <taxon>Pucciniaceae</taxon>
        <taxon>Puccinia</taxon>
    </lineage>
</organism>
<dbReference type="EC" id="2.7.11.1" evidence="1"/>
<dbReference type="GO" id="GO:0005737">
    <property type="term" value="C:cytoplasm"/>
    <property type="evidence" value="ECO:0007669"/>
    <property type="project" value="TreeGrafter"/>
</dbReference>
<gene>
    <name evidence="13" type="ORF">PSTT_11570</name>
</gene>
<keyword evidence="5" id="KW-0418">Kinase</keyword>
<evidence type="ECO:0000313" key="14">
    <source>
        <dbReference type="Proteomes" id="UP000239156"/>
    </source>
</evidence>
<dbReference type="PANTHER" id="PTHR11042">
    <property type="entry name" value="EUKARYOTIC TRANSLATION INITIATION FACTOR 2-ALPHA KINASE EIF2-ALPHA KINASE -RELATED"/>
    <property type="match status" value="1"/>
</dbReference>
<feature type="compositionally biased region" description="Low complexity" evidence="10">
    <location>
        <begin position="573"/>
        <end position="583"/>
    </location>
</feature>
<evidence type="ECO:0000256" key="2">
    <source>
        <dbReference type="ARBA" id="ARBA00022527"/>
    </source>
</evidence>
<dbReference type="SUPFAM" id="SSF56112">
    <property type="entry name" value="Protein kinase-like (PK-like)"/>
    <property type="match status" value="1"/>
</dbReference>
<dbReference type="EMBL" id="PKSL01000138">
    <property type="protein sequence ID" value="POW02676.1"/>
    <property type="molecule type" value="Genomic_DNA"/>
</dbReference>
<dbReference type="InterPro" id="IPR000719">
    <property type="entry name" value="Prot_kinase_dom"/>
</dbReference>
<dbReference type="CDD" id="cd00180">
    <property type="entry name" value="PKc"/>
    <property type="match status" value="1"/>
</dbReference>
<dbReference type="Gene3D" id="3.30.200.20">
    <property type="entry name" value="Phosphorylase Kinase, domain 1"/>
    <property type="match status" value="1"/>
</dbReference>
<keyword evidence="11" id="KW-1133">Transmembrane helix</keyword>
<evidence type="ECO:0000256" key="8">
    <source>
        <dbReference type="ARBA" id="ARBA00047899"/>
    </source>
</evidence>